<dbReference type="Proteomes" id="UP001204798">
    <property type="component" value="Unassembled WGS sequence"/>
</dbReference>
<organism evidence="2 3">
    <name type="scientific">Candidatus Fervidibacter sacchari</name>
    <dbReference type="NCBI Taxonomy" id="1448929"/>
    <lineage>
        <taxon>Bacteria</taxon>
        <taxon>Candidatus Fervidibacterota</taxon>
        <taxon>Candidatus Fervidibacter</taxon>
    </lineage>
</organism>
<protein>
    <recommendedName>
        <fullName evidence="4">ABC transporter substrate-binding protein</fullName>
    </recommendedName>
</protein>
<feature type="compositionally biased region" description="Basic and acidic residues" evidence="1">
    <location>
        <begin position="43"/>
        <end position="61"/>
    </location>
</feature>
<accession>A0ABT2EKH8</accession>
<keyword evidence="3" id="KW-1185">Reference proteome</keyword>
<dbReference type="EMBL" id="JANUCP010000001">
    <property type="protein sequence ID" value="MCS3918457.1"/>
    <property type="molecule type" value="Genomic_DNA"/>
</dbReference>
<sequence>MKRSSIGFIVFLVVAVGVIYGLSRLTQQIGQREPTPYTSEKVQASHEHGHEHESAREHEPEGELMPAGVGNVKGSPEAKVKVVAILPPSECQAPTLRILDEIAKAEPKRVRVEIYGMNSPKGAQLLQQYGATCASIFINGKKDFTLTSEGQTRRVICEKSPGMSYQSTDLIEIVHMELQRLYGKGFDEKTLKALREKGKQIVAGGHGTTELASPKAKVKVEVLTPSQQGSIYPLFAETVRVLERMKEKFGDDLSIDIYPIVTAEGQKRLKELKLNGPAVIINGKVVHEIPGPNKTKRKIVTAYSGGASIFSPKDVADVVSAYMQQAKR</sequence>
<proteinExistence type="predicted"/>
<gene>
    <name evidence="2" type="ORF">M2350_000854</name>
</gene>
<evidence type="ECO:0000256" key="1">
    <source>
        <dbReference type="SAM" id="MobiDB-lite"/>
    </source>
</evidence>
<comment type="caution">
    <text evidence="2">The sequence shown here is derived from an EMBL/GenBank/DDBJ whole genome shotgun (WGS) entry which is preliminary data.</text>
</comment>
<evidence type="ECO:0000313" key="3">
    <source>
        <dbReference type="Proteomes" id="UP001204798"/>
    </source>
</evidence>
<reference evidence="2 3" key="1">
    <citation type="submission" date="2022-08" db="EMBL/GenBank/DDBJ databases">
        <title>Bacterial and archaeal communities from various locations to study Microbial Dark Matter (Phase II).</title>
        <authorList>
            <person name="Stepanauskas R."/>
        </authorList>
    </citation>
    <scope>NUCLEOTIDE SEQUENCE [LARGE SCALE GENOMIC DNA]</scope>
    <source>
        <strain evidence="2 3">PD1</strain>
    </source>
</reference>
<evidence type="ECO:0008006" key="4">
    <source>
        <dbReference type="Google" id="ProtNLM"/>
    </source>
</evidence>
<evidence type="ECO:0000313" key="2">
    <source>
        <dbReference type="EMBL" id="MCS3918457.1"/>
    </source>
</evidence>
<dbReference type="RefSeq" id="WP_020250306.1">
    <property type="nucleotide sequence ID" value="NZ_CP130454.1"/>
</dbReference>
<name>A0ABT2EKH8_9BACT</name>
<feature type="region of interest" description="Disordered" evidence="1">
    <location>
        <begin position="30"/>
        <end position="70"/>
    </location>
</feature>
<feature type="compositionally biased region" description="Polar residues" evidence="1">
    <location>
        <begin position="30"/>
        <end position="42"/>
    </location>
</feature>